<organism evidence="4 5">
    <name type="scientific">Streptomyces polychromogenes</name>
    <dbReference type="NCBI Taxonomy" id="67342"/>
    <lineage>
        <taxon>Bacteria</taxon>
        <taxon>Bacillati</taxon>
        <taxon>Actinomycetota</taxon>
        <taxon>Actinomycetes</taxon>
        <taxon>Kitasatosporales</taxon>
        <taxon>Streptomycetaceae</taxon>
        <taxon>Streptomyces</taxon>
    </lineage>
</organism>
<feature type="compositionally biased region" description="Low complexity" evidence="1">
    <location>
        <begin position="11"/>
        <end position="41"/>
    </location>
</feature>
<reference evidence="5" key="1">
    <citation type="journal article" date="2019" name="Int. J. Syst. Evol. Microbiol.">
        <title>The Global Catalogue of Microorganisms (GCM) 10K type strain sequencing project: providing services to taxonomists for standard genome sequencing and annotation.</title>
        <authorList>
            <consortium name="The Broad Institute Genomics Platform"/>
            <consortium name="The Broad Institute Genome Sequencing Center for Infectious Disease"/>
            <person name="Wu L."/>
            <person name="Ma J."/>
        </authorList>
    </citation>
    <scope>NUCLEOTIDE SEQUENCE [LARGE SCALE GENOMIC DNA]</scope>
    <source>
        <strain evidence="5">JCM 4505</strain>
    </source>
</reference>
<name>A0ABP3FSF6_9ACTN</name>
<keyword evidence="2" id="KW-1133">Transmembrane helix</keyword>
<dbReference type="InterPro" id="IPR010427">
    <property type="entry name" value="DUF1023"/>
</dbReference>
<evidence type="ECO:0000313" key="4">
    <source>
        <dbReference type="EMBL" id="GAA0322714.1"/>
    </source>
</evidence>
<dbReference type="Pfam" id="PF06259">
    <property type="entry name" value="Abhydrolase_8"/>
    <property type="match status" value="1"/>
</dbReference>
<proteinExistence type="predicted"/>
<sequence>MPDRERGTGGTAMNGTGTNSSSTSGSVANGTATSGTATNGSGTNGSGANGSLRGRGVRRGRVLRTVLAGLVAGAVVVPVSAAASPGVPAPAPAVLAGSAGPQERYAANLANLAEAARTAEEAGQSGRAAKLREMASAGAGDARFLTFDGRGGGRVVEVFGDLGTADRIAVLVPGSDTTLDTYRRFRDGALSLQRRLEEQHPRSAVVAWLGYDTPGTVSTTVLTADRADRAAAELGPFLSRLRGLTTDGARMSLLCHSYGSVVCARTATGPGVTDIALFGSPGTGADTTAALPTRARIWAGRGSGDWIGDVPHVRLGGIGFGTDPVDPAFGARVFPAGSAGHSDYLKPGTASLDGLARIVLGTEVPRV</sequence>
<feature type="transmembrane region" description="Helical" evidence="2">
    <location>
        <begin position="62"/>
        <end position="83"/>
    </location>
</feature>
<comment type="caution">
    <text evidence="4">The sequence shown here is derived from an EMBL/GenBank/DDBJ whole genome shotgun (WGS) entry which is preliminary data.</text>
</comment>
<keyword evidence="2" id="KW-0472">Membrane</keyword>
<keyword evidence="5" id="KW-1185">Reference proteome</keyword>
<dbReference type="SUPFAM" id="SSF53474">
    <property type="entry name" value="alpha/beta-Hydrolases"/>
    <property type="match status" value="1"/>
</dbReference>
<accession>A0ABP3FSF6</accession>
<feature type="domain" description="DUF1023" evidence="3">
    <location>
        <begin position="148"/>
        <end position="313"/>
    </location>
</feature>
<dbReference type="InterPro" id="IPR029058">
    <property type="entry name" value="AB_hydrolase_fold"/>
</dbReference>
<keyword evidence="2" id="KW-0812">Transmembrane</keyword>
<evidence type="ECO:0000313" key="5">
    <source>
        <dbReference type="Proteomes" id="UP001501867"/>
    </source>
</evidence>
<protein>
    <recommendedName>
        <fullName evidence="3">DUF1023 domain-containing protein</fullName>
    </recommendedName>
</protein>
<dbReference type="EMBL" id="BAAABV010000031">
    <property type="protein sequence ID" value="GAA0322714.1"/>
    <property type="molecule type" value="Genomic_DNA"/>
</dbReference>
<gene>
    <name evidence="4" type="ORF">GCM10010302_72320</name>
</gene>
<feature type="region of interest" description="Disordered" evidence="1">
    <location>
        <begin position="1"/>
        <end position="56"/>
    </location>
</feature>
<evidence type="ECO:0000259" key="3">
    <source>
        <dbReference type="Pfam" id="PF06259"/>
    </source>
</evidence>
<evidence type="ECO:0000256" key="1">
    <source>
        <dbReference type="SAM" id="MobiDB-lite"/>
    </source>
</evidence>
<dbReference type="Proteomes" id="UP001501867">
    <property type="component" value="Unassembled WGS sequence"/>
</dbReference>
<evidence type="ECO:0000256" key="2">
    <source>
        <dbReference type="SAM" id="Phobius"/>
    </source>
</evidence>